<organism evidence="1 2">
    <name type="scientific">Sorghum bicolor</name>
    <name type="common">Sorghum</name>
    <name type="synonym">Sorghum vulgare</name>
    <dbReference type="NCBI Taxonomy" id="4558"/>
    <lineage>
        <taxon>Eukaryota</taxon>
        <taxon>Viridiplantae</taxon>
        <taxon>Streptophyta</taxon>
        <taxon>Embryophyta</taxon>
        <taxon>Tracheophyta</taxon>
        <taxon>Spermatophyta</taxon>
        <taxon>Magnoliopsida</taxon>
        <taxon>Liliopsida</taxon>
        <taxon>Poales</taxon>
        <taxon>Poaceae</taxon>
        <taxon>PACMAD clade</taxon>
        <taxon>Panicoideae</taxon>
        <taxon>Andropogonodae</taxon>
        <taxon>Andropogoneae</taxon>
        <taxon>Sorghinae</taxon>
        <taxon>Sorghum</taxon>
    </lineage>
</organism>
<dbReference type="Gramene" id="OQU77283">
    <property type="protein sequence ID" value="OQU77283"/>
    <property type="gene ID" value="SORBI_3009G024133"/>
</dbReference>
<keyword evidence="2" id="KW-1185">Reference proteome</keyword>
<reference evidence="1" key="2">
    <citation type="submission" date="2017-02" db="EMBL/GenBank/DDBJ databases">
        <title>WGS assembly of Sorghum bicolor.</title>
        <authorList>
            <person name="Paterson A."/>
            <person name="Mullet J."/>
            <person name="Bowers J."/>
            <person name="Bruggmann R."/>
            <person name="Dubchak I."/>
            <person name="Grimwood J."/>
            <person name="Gundlach H."/>
            <person name="Haberer G."/>
            <person name="Hellsten U."/>
            <person name="Mitros T."/>
            <person name="Poliakov A."/>
            <person name="Schmutz J."/>
            <person name="Spannagl M."/>
            <person name="Tang H."/>
            <person name="Wang X."/>
            <person name="Wicker T."/>
            <person name="Bharti A."/>
            <person name="Chapman J."/>
            <person name="Feltus F."/>
            <person name="Gowik U."/>
            <person name="Grigoriev I."/>
            <person name="Lyons E."/>
            <person name="Maher C."/>
            <person name="Martis M."/>
            <person name="Narechania A."/>
            <person name="Otillar R."/>
            <person name="Penning B."/>
            <person name="Salamov A."/>
            <person name="Wang Y."/>
            <person name="Zhang L."/>
            <person name="Carpita N."/>
            <person name="Freeling M."/>
            <person name="Gingle A."/>
            <person name="Hash C."/>
            <person name="Keller B."/>
            <person name="Klein P."/>
            <person name="Kresovich S."/>
            <person name="Mccann M."/>
            <person name="Ming R."/>
            <person name="Peterson D."/>
            <person name="Rahman M."/>
            <person name="Ware D."/>
            <person name="Westhoff P."/>
            <person name="Mayer K."/>
            <person name="Messing J."/>
            <person name="Sims D."/>
            <person name="Jenkins J."/>
            <person name="Shu S."/>
            <person name="Rokhsar D."/>
        </authorList>
    </citation>
    <scope>NUCLEOTIDE SEQUENCE</scope>
</reference>
<dbReference type="EMBL" id="CM000768">
    <property type="protein sequence ID" value="OQU77283.1"/>
    <property type="molecule type" value="Genomic_DNA"/>
</dbReference>
<evidence type="ECO:0000313" key="2">
    <source>
        <dbReference type="Proteomes" id="UP000000768"/>
    </source>
</evidence>
<dbReference type="Proteomes" id="UP000000768">
    <property type="component" value="Chromosome 9"/>
</dbReference>
<dbReference type="EMBL" id="CM000768">
    <property type="protein sequence ID" value="OQU77282.1"/>
    <property type="molecule type" value="Genomic_DNA"/>
</dbReference>
<evidence type="ECO:0000313" key="1">
    <source>
        <dbReference type="EMBL" id="OQU77283.1"/>
    </source>
</evidence>
<reference evidence="1 2" key="1">
    <citation type="journal article" date="2009" name="Nature">
        <title>The Sorghum bicolor genome and the diversification of grasses.</title>
        <authorList>
            <person name="Paterson A.H."/>
            <person name="Bowers J.E."/>
            <person name="Bruggmann R."/>
            <person name="Dubchak I."/>
            <person name="Grimwood J."/>
            <person name="Gundlach H."/>
            <person name="Haberer G."/>
            <person name="Hellsten U."/>
            <person name="Mitros T."/>
            <person name="Poliakov A."/>
            <person name="Schmutz J."/>
            <person name="Spannagl M."/>
            <person name="Tang H."/>
            <person name="Wang X."/>
            <person name="Wicker T."/>
            <person name="Bharti A.K."/>
            <person name="Chapman J."/>
            <person name="Feltus F.A."/>
            <person name="Gowik U."/>
            <person name="Grigoriev I.V."/>
            <person name="Lyons E."/>
            <person name="Maher C.A."/>
            <person name="Martis M."/>
            <person name="Narechania A."/>
            <person name="Otillar R.P."/>
            <person name="Penning B.W."/>
            <person name="Salamov A.A."/>
            <person name="Wang Y."/>
            <person name="Zhang L."/>
            <person name="Carpita N.C."/>
            <person name="Freeling M."/>
            <person name="Gingle A.R."/>
            <person name="Hash C.T."/>
            <person name="Keller B."/>
            <person name="Klein P."/>
            <person name="Kresovich S."/>
            <person name="McCann M.C."/>
            <person name="Ming R."/>
            <person name="Peterson D.G."/>
            <person name="Mehboob-ur-Rahman"/>
            <person name="Ware D."/>
            <person name="Westhoff P."/>
            <person name="Mayer K.F."/>
            <person name="Messing J."/>
            <person name="Rokhsar D.S."/>
        </authorList>
    </citation>
    <scope>NUCLEOTIDE SEQUENCE [LARGE SCALE GENOMIC DNA]</scope>
    <source>
        <strain evidence="2">cv. BTx623</strain>
    </source>
</reference>
<dbReference type="Gramene" id="OQU77282">
    <property type="protein sequence ID" value="OQU77282"/>
    <property type="gene ID" value="SORBI_3009G024133"/>
</dbReference>
<sequence length="83" mass="10187">MMRMRMDEEAASASTTYTHYHQSVSSIICQCPRYHRFTNTHTKCWSCKRKSWRLIWWWRENLYIAFSCDVNNEVEFLSLKEKK</sequence>
<dbReference type="AlphaFoldDB" id="A0A1Z5R0H9"/>
<reference evidence="2" key="3">
    <citation type="journal article" date="2018" name="Plant J.">
        <title>The Sorghum bicolor reference genome: improved assembly, gene annotations, a transcriptome atlas, and signatures of genome organization.</title>
        <authorList>
            <person name="McCormick R.F."/>
            <person name="Truong S.K."/>
            <person name="Sreedasyam A."/>
            <person name="Jenkins J."/>
            <person name="Shu S."/>
            <person name="Sims D."/>
            <person name="Kennedy M."/>
            <person name="Amirebrahimi M."/>
            <person name="Weers B.D."/>
            <person name="McKinley B."/>
            <person name="Mattison A."/>
            <person name="Morishige D.T."/>
            <person name="Grimwood J."/>
            <person name="Schmutz J."/>
            <person name="Mullet J.E."/>
        </authorList>
    </citation>
    <scope>NUCLEOTIDE SEQUENCE [LARGE SCALE GENOMIC DNA]</scope>
    <source>
        <strain evidence="2">cv. BTx623</strain>
    </source>
</reference>
<name>A0A1Z5R0H9_SORBI</name>
<protein>
    <submittedName>
        <fullName evidence="1">Uncharacterized protein</fullName>
    </submittedName>
</protein>
<proteinExistence type="predicted"/>
<dbReference type="InParanoid" id="A0A1Z5R0H9"/>
<gene>
    <name evidence="1" type="ORF">SORBI_3009G024133</name>
</gene>
<accession>A0A1Z5R0H9</accession>